<comment type="caution">
    <text evidence="2">The sequence shown here is derived from an EMBL/GenBank/DDBJ whole genome shotgun (WGS) entry which is preliminary data.</text>
</comment>
<dbReference type="Pfam" id="PF03625">
    <property type="entry name" value="DUF302"/>
    <property type="match status" value="1"/>
</dbReference>
<dbReference type="AlphaFoldDB" id="A0AA37BTH9"/>
<gene>
    <name evidence="2" type="ORF">GCM10007108_15970</name>
</gene>
<dbReference type="Gene3D" id="3.30.310.70">
    <property type="entry name" value="TT1751-like domain"/>
    <property type="match status" value="1"/>
</dbReference>
<dbReference type="RefSeq" id="WP_188681722.1">
    <property type="nucleotide sequence ID" value="NZ_BMNY01000003.1"/>
</dbReference>
<dbReference type="InterPro" id="IPR035923">
    <property type="entry name" value="TT1751-like_sf"/>
</dbReference>
<protein>
    <recommendedName>
        <fullName evidence="1">DUF302 domain-containing protein</fullName>
    </recommendedName>
</protein>
<evidence type="ECO:0000259" key="1">
    <source>
        <dbReference type="Pfam" id="PF03625"/>
    </source>
</evidence>
<dbReference type="Proteomes" id="UP000632195">
    <property type="component" value="Unassembled WGS sequence"/>
</dbReference>
<keyword evidence="3" id="KW-1185">Reference proteome</keyword>
<accession>A0AA37BTH9</accession>
<dbReference type="SUPFAM" id="SSF103247">
    <property type="entry name" value="TT1751-like"/>
    <property type="match status" value="1"/>
</dbReference>
<evidence type="ECO:0000313" key="3">
    <source>
        <dbReference type="Proteomes" id="UP000632195"/>
    </source>
</evidence>
<dbReference type="PANTHER" id="PTHR38342">
    <property type="entry name" value="SLR5037 PROTEIN"/>
    <property type="match status" value="1"/>
</dbReference>
<reference evidence="2" key="2">
    <citation type="submission" date="2022-09" db="EMBL/GenBank/DDBJ databases">
        <authorList>
            <person name="Sun Q."/>
            <person name="Ohkuma M."/>
        </authorList>
    </citation>
    <scope>NUCLEOTIDE SEQUENCE</scope>
    <source>
        <strain evidence="2">JCM 13583</strain>
    </source>
</reference>
<reference evidence="2" key="1">
    <citation type="journal article" date="2014" name="Int. J. Syst. Evol. Microbiol.">
        <title>Complete genome sequence of Corynebacterium casei LMG S-19264T (=DSM 44701T), isolated from a smear-ripened cheese.</title>
        <authorList>
            <consortium name="US DOE Joint Genome Institute (JGI-PGF)"/>
            <person name="Walter F."/>
            <person name="Albersmeier A."/>
            <person name="Kalinowski J."/>
            <person name="Ruckert C."/>
        </authorList>
    </citation>
    <scope>NUCLEOTIDE SEQUENCE</scope>
    <source>
        <strain evidence="2">JCM 13583</strain>
    </source>
</reference>
<dbReference type="InterPro" id="IPR005180">
    <property type="entry name" value="DUF302"/>
</dbReference>
<proteinExistence type="predicted"/>
<organism evidence="2 3">
    <name type="scientific">Thermogymnomonas acidicola</name>
    <dbReference type="NCBI Taxonomy" id="399579"/>
    <lineage>
        <taxon>Archaea</taxon>
        <taxon>Methanobacteriati</taxon>
        <taxon>Thermoplasmatota</taxon>
        <taxon>Thermoplasmata</taxon>
        <taxon>Thermoplasmatales</taxon>
        <taxon>Thermogymnomonas</taxon>
    </lineage>
</organism>
<name>A0AA37BTH9_9ARCH</name>
<dbReference type="EMBL" id="BMNY01000003">
    <property type="protein sequence ID" value="GGM78607.1"/>
    <property type="molecule type" value="Genomic_DNA"/>
</dbReference>
<sequence>MQHYIEFVSTYGFQETLERLRGAVRKRSLTIFCEVDHRKNAESVGLSMGNATVVSFGDPRAGTPLMVENPRVALELPLKILVYEKEGKTAVGFRNPEWLSQDLSNVEALSRMKSLLTSLSLEASGSRLDA</sequence>
<feature type="domain" description="DUF302" evidence="1">
    <location>
        <begin position="35"/>
        <end position="96"/>
    </location>
</feature>
<dbReference type="CDD" id="cd14797">
    <property type="entry name" value="DUF302"/>
    <property type="match status" value="1"/>
</dbReference>
<evidence type="ECO:0000313" key="2">
    <source>
        <dbReference type="EMBL" id="GGM78607.1"/>
    </source>
</evidence>
<dbReference type="PANTHER" id="PTHR38342:SF2">
    <property type="entry name" value="INNER MEMBRANE OR EXPORTED"/>
    <property type="match status" value="1"/>
</dbReference>